<feature type="compositionally biased region" description="Pro residues" evidence="1">
    <location>
        <begin position="567"/>
        <end position="612"/>
    </location>
</feature>
<proteinExistence type="predicted"/>
<feature type="compositionally biased region" description="Pro residues" evidence="1">
    <location>
        <begin position="1"/>
        <end position="46"/>
    </location>
</feature>
<dbReference type="PANTHER" id="PTHR48125:SF12">
    <property type="entry name" value="AT HOOK TRANSCRIPTION FACTOR FAMILY-RELATED"/>
    <property type="match status" value="1"/>
</dbReference>
<name>H0QY67_9ACTN</name>
<accession>H0QY67</accession>
<evidence type="ECO:0000313" key="2">
    <source>
        <dbReference type="EMBL" id="GAB17768.1"/>
    </source>
</evidence>
<protein>
    <submittedName>
        <fullName evidence="2">Uncharacterized protein</fullName>
    </submittedName>
</protein>
<dbReference type="STRING" id="1077974.GOEFS_039_00020"/>
<feature type="region of interest" description="Disordered" evidence="1">
    <location>
        <begin position="557"/>
        <end position="630"/>
    </location>
</feature>
<feature type="compositionally biased region" description="Polar residues" evidence="1">
    <location>
        <begin position="171"/>
        <end position="186"/>
    </location>
</feature>
<feature type="region of interest" description="Disordered" evidence="1">
    <location>
        <begin position="154"/>
        <end position="234"/>
    </location>
</feature>
<dbReference type="eggNOG" id="ENOG503491R">
    <property type="taxonomic scope" value="Bacteria"/>
</dbReference>
<organism evidence="2 3">
    <name type="scientific">Gordonia effusa NBRC 100432</name>
    <dbReference type="NCBI Taxonomy" id="1077974"/>
    <lineage>
        <taxon>Bacteria</taxon>
        <taxon>Bacillati</taxon>
        <taxon>Actinomycetota</taxon>
        <taxon>Actinomycetes</taxon>
        <taxon>Mycobacteriales</taxon>
        <taxon>Gordoniaceae</taxon>
        <taxon>Gordonia</taxon>
    </lineage>
</organism>
<gene>
    <name evidence="2" type="ORF">GOEFS_039_00020</name>
</gene>
<evidence type="ECO:0000313" key="3">
    <source>
        <dbReference type="Proteomes" id="UP000035034"/>
    </source>
</evidence>
<dbReference type="Proteomes" id="UP000035034">
    <property type="component" value="Unassembled WGS sequence"/>
</dbReference>
<dbReference type="AlphaFoldDB" id="H0QY67"/>
<dbReference type="EMBL" id="BAEH01000039">
    <property type="protein sequence ID" value="GAB17768.1"/>
    <property type="molecule type" value="Genomic_DNA"/>
</dbReference>
<comment type="caution">
    <text evidence="2">The sequence shown here is derived from an EMBL/GenBank/DDBJ whole genome shotgun (WGS) entry which is preliminary data.</text>
</comment>
<feature type="region of interest" description="Disordered" evidence="1">
    <location>
        <begin position="1"/>
        <end position="70"/>
    </location>
</feature>
<feature type="compositionally biased region" description="Polar residues" evidence="1">
    <location>
        <begin position="196"/>
        <end position="211"/>
    </location>
</feature>
<evidence type="ECO:0000256" key="1">
    <source>
        <dbReference type="SAM" id="MobiDB-lite"/>
    </source>
</evidence>
<reference evidence="2 3" key="1">
    <citation type="submission" date="2011-12" db="EMBL/GenBank/DDBJ databases">
        <title>Whole genome shotgun sequence of Gordonia effusa NBRC 100432.</title>
        <authorList>
            <person name="Yoshida I."/>
            <person name="Takarada H."/>
            <person name="Hosoyama A."/>
            <person name="Tsuchikane K."/>
            <person name="Katsumata H."/>
            <person name="Yamazaki S."/>
            <person name="Fujita N."/>
        </authorList>
    </citation>
    <scope>NUCLEOTIDE SEQUENCE [LARGE SCALE GENOMIC DNA]</scope>
    <source>
        <strain evidence="2 3">NBRC 100432</strain>
    </source>
</reference>
<sequence length="804" mass="85295">MPATPTPVPSTPATPAPSTPATPTPTPATPTPATPTPTTPTPPPAKPVENKTALGGIVLGDAKGRREGDRWETILPDGTKIINTIPVGNGDQTVDQEFVGKDGKITSRQRVVSNGEGGYQRWSNESDGRSGYQLQMKPGENVEGISWDPGADPAGAIPRSSYGQTWDGKKSSTLATTANGTQVQVDSEQKPDGNWTHRQQTADGSVTLTSSGPGGKDTKVTGQIDPKGTGWFTGESGQRVDTFIDGNNLPVYVTTDSTTGSKTYQFTDPKTNQSRANVVDKNGAFIGHMEYNLDGSVKSGDIVEGSFRTTWVNGSVVKVNSRDDPSVEWRKVTLNADNTSTVEMKDGTILTLDSKGEVSNVQMPPDTRLGVRKAWDGAWESGKNSINGFRSLVGLGPYGTADTWKALGGGVFDGVFSTFQYGYDLVRTEAAKGGIGGPYVASKSIGDRFADTTNLLLGVDFRDFAGEDPWGTGGQLAVGVLSWVVTPTKVLGITSRGVRVAGNSVKSVAARAGNLAKNAAESVRVGGKLALGKNVAVKGPEIPKVALKPGEAGLPKIAAPGSVEAPKIPPTPKPPAGPKIPPTPKPPAGPKIPAEPPKPPKPPVEPTAPHGPPTEEPKAPTAPITPDSPRELALSNVPAKFLDWANRLYDRISNKHLPDWLRNIARGDLFNLQNHYRFPANEVYVRIIDSAGKFVKNVKLDSYIPGLEIVSRKFTQLAQISEKTAIGYLREIIDKYPAGNDLFRIADVPSARENPSLRGLIGDALDGEYFLEVPVQTGAIPAAILKFARDSGIKIRDVTGHVYD</sequence>
<dbReference type="PANTHER" id="PTHR48125">
    <property type="entry name" value="LP07818P1"/>
    <property type="match status" value="1"/>
</dbReference>
<keyword evidence="3" id="KW-1185">Reference proteome</keyword>